<dbReference type="FunCoup" id="A0A7M7MJQ2">
    <property type="interactions" value="501"/>
</dbReference>
<dbReference type="InterPro" id="IPR029072">
    <property type="entry name" value="YebC-like"/>
</dbReference>
<proteinExistence type="inferred from homology"/>
<dbReference type="Pfam" id="PF20772">
    <property type="entry name" value="TACO1_YebC_N"/>
    <property type="match status" value="1"/>
</dbReference>
<dbReference type="EnsemblMetazoa" id="XM_022816442">
    <property type="protein sequence ID" value="XP_022672177"/>
    <property type="gene ID" value="LOC111254953"/>
</dbReference>
<organism evidence="4 5">
    <name type="scientific">Varroa destructor</name>
    <name type="common">Honeybee mite</name>
    <dbReference type="NCBI Taxonomy" id="109461"/>
    <lineage>
        <taxon>Eukaryota</taxon>
        <taxon>Metazoa</taxon>
        <taxon>Ecdysozoa</taxon>
        <taxon>Arthropoda</taxon>
        <taxon>Chelicerata</taxon>
        <taxon>Arachnida</taxon>
        <taxon>Acari</taxon>
        <taxon>Parasitiformes</taxon>
        <taxon>Mesostigmata</taxon>
        <taxon>Gamasina</taxon>
        <taxon>Dermanyssoidea</taxon>
        <taxon>Varroidae</taxon>
        <taxon>Varroa</taxon>
    </lineage>
</organism>
<evidence type="ECO:0000313" key="4">
    <source>
        <dbReference type="EnsemblMetazoa" id="XP_022672177"/>
    </source>
</evidence>
<dbReference type="GeneID" id="111254953"/>
<dbReference type="GO" id="GO:0005739">
    <property type="term" value="C:mitochondrion"/>
    <property type="evidence" value="ECO:0007669"/>
    <property type="project" value="TreeGrafter"/>
</dbReference>
<dbReference type="InterPro" id="IPR002876">
    <property type="entry name" value="Transcrip_reg_TACO1-like"/>
</dbReference>
<dbReference type="InterPro" id="IPR017856">
    <property type="entry name" value="Integrase-like_N"/>
</dbReference>
<evidence type="ECO:0008006" key="6">
    <source>
        <dbReference type="Google" id="ProtNLM"/>
    </source>
</evidence>
<dbReference type="Gene3D" id="3.30.70.980">
    <property type="match status" value="2"/>
</dbReference>
<dbReference type="InParanoid" id="A0A7M7MJQ2"/>
<dbReference type="PANTHER" id="PTHR12532">
    <property type="entry name" value="TRANSLATIONAL ACTIVATOR OF CYTOCHROME C OXIDASE 1"/>
    <property type="match status" value="1"/>
</dbReference>
<dbReference type="PANTHER" id="PTHR12532:SF0">
    <property type="entry name" value="TRANSLATIONAL ACTIVATOR OF CYTOCHROME C OXIDASE 1"/>
    <property type="match status" value="1"/>
</dbReference>
<dbReference type="OrthoDB" id="2017544at2759"/>
<feature type="domain" description="TACO1/YebC-like N-terminal" evidence="3">
    <location>
        <begin position="44"/>
        <end position="116"/>
    </location>
</feature>
<comment type="similarity">
    <text evidence="1">Belongs to the TACO1 family.</text>
</comment>
<dbReference type="AlphaFoldDB" id="A0A7M7MJQ2"/>
<dbReference type="KEGG" id="vde:111254953"/>
<name>A0A7M7MJQ2_VARDE</name>
<dbReference type="Pfam" id="PF01709">
    <property type="entry name" value="Transcrip_reg"/>
    <property type="match status" value="1"/>
</dbReference>
<protein>
    <recommendedName>
        <fullName evidence="6">Transcriptional regulator</fullName>
    </recommendedName>
</protein>
<sequence length="286" mass="31807">MLNKSEVDNSHYTNTHCFCQTRLASKLTRKVLPQVESVREAGHSHWQNIRHIKAAKDLNKAKTTDRHVRFIESAIQMGGSSDPRLNKHLANAIEAAKRTQIVTNAVIEAVLKRAKDGSTRKNTRTLAYEFVGENGALVIANCEVSNVSKFVHTLRTICRRHAWGMAKGGVKERFVEKGFVRVSGKQDGGKFDPDEALMAAIEAGAEEMFEMGENDSLVYEFLCTPTGYLSLMGVLQKGGYQLHDFGTKWIPMIPITLDEAQINKVGAFCDDLEENTEVISTHTNIA</sequence>
<dbReference type="InterPro" id="IPR048300">
    <property type="entry name" value="TACO1_YebC-like_2nd/3rd_dom"/>
</dbReference>
<reference evidence="4" key="1">
    <citation type="submission" date="2021-01" db="UniProtKB">
        <authorList>
            <consortium name="EnsemblMetazoa"/>
        </authorList>
    </citation>
    <scope>IDENTIFICATION</scope>
</reference>
<dbReference type="InterPro" id="IPR049083">
    <property type="entry name" value="TACO1_YebC_N"/>
</dbReference>
<dbReference type="RefSeq" id="XP_022672177.1">
    <property type="nucleotide sequence ID" value="XM_022816442.1"/>
</dbReference>
<dbReference type="InterPro" id="IPR026564">
    <property type="entry name" value="Transcrip_reg_TACO1-like_dom3"/>
</dbReference>
<keyword evidence="5" id="KW-1185">Reference proteome</keyword>
<dbReference type="OMA" id="CIELDCD"/>
<feature type="domain" description="TACO1/YebC-like second and third" evidence="2">
    <location>
        <begin position="126"/>
        <end position="285"/>
    </location>
</feature>
<dbReference type="SUPFAM" id="SSF75625">
    <property type="entry name" value="YebC-like"/>
    <property type="match status" value="1"/>
</dbReference>
<evidence type="ECO:0000259" key="3">
    <source>
        <dbReference type="Pfam" id="PF20772"/>
    </source>
</evidence>
<evidence type="ECO:0000259" key="2">
    <source>
        <dbReference type="Pfam" id="PF01709"/>
    </source>
</evidence>
<evidence type="ECO:0000313" key="5">
    <source>
        <dbReference type="Proteomes" id="UP000594260"/>
    </source>
</evidence>
<accession>A0A7M7MJQ2</accession>
<evidence type="ECO:0000256" key="1">
    <source>
        <dbReference type="ARBA" id="ARBA00008724"/>
    </source>
</evidence>
<dbReference type="Proteomes" id="UP000594260">
    <property type="component" value="Unplaced"/>
</dbReference>
<dbReference type="Gene3D" id="1.10.10.200">
    <property type="match status" value="1"/>
</dbReference>